<evidence type="ECO:0000313" key="5">
    <source>
        <dbReference type="Proteomes" id="UP000078284"/>
    </source>
</evidence>
<organism evidence="3 5">
    <name type="scientific">Arabidopsis thaliana</name>
    <name type="common">Mouse-ear cress</name>
    <dbReference type="NCBI Taxonomy" id="3702"/>
    <lineage>
        <taxon>Eukaryota</taxon>
        <taxon>Viridiplantae</taxon>
        <taxon>Streptophyta</taxon>
        <taxon>Embryophyta</taxon>
        <taxon>Tracheophyta</taxon>
        <taxon>Spermatophyta</taxon>
        <taxon>Magnoliopsida</taxon>
        <taxon>eudicotyledons</taxon>
        <taxon>Gunneridae</taxon>
        <taxon>Pentapetalae</taxon>
        <taxon>rosids</taxon>
        <taxon>malvids</taxon>
        <taxon>Brassicales</taxon>
        <taxon>Brassicaceae</taxon>
        <taxon>Camelineae</taxon>
        <taxon>Arabidopsis</taxon>
    </lineage>
</organism>
<dbReference type="SMR" id="A0A384KD29"/>
<dbReference type="InterPro" id="IPR057453">
    <property type="entry name" value="BSD2_CRD"/>
</dbReference>
<dbReference type="EMBL" id="LUHQ01000003">
    <property type="protein sequence ID" value="OAP04875.1"/>
    <property type="molecule type" value="Genomic_DNA"/>
</dbReference>
<dbReference type="OrthoDB" id="2019540at2759"/>
<reference evidence="3" key="2">
    <citation type="submission" date="2016-03" db="EMBL/GenBank/DDBJ databases">
        <title>Full-length assembly of Arabidopsis thaliana Ler reveals the complement of translocations and inversions.</title>
        <authorList>
            <person name="Zapata L."/>
            <person name="Schneeberger K."/>
            <person name="Ossowski S."/>
        </authorList>
    </citation>
    <scope>NUCLEOTIDE SEQUENCE [LARGE SCALE GENOMIC DNA]</scope>
    <source>
        <tissue evidence="3">Leaf</tissue>
    </source>
</reference>
<evidence type="ECO:0000313" key="4">
    <source>
        <dbReference type="EMBL" id="VYS59663.1"/>
    </source>
</evidence>
<dbReference type="PANTHER" id="PTHR15852:SF51">
    <property type="entry name" value="PROTEIN BUNDLE SHEATH DEFECTIVE 2, CHLOROPLASTIC"/>
    <property type="match status" value="1"/>
</dbReference>
<dbReference type="AlphaFoldDB" id="A0A384KD29"/>
<feature type="domain" description="BSD2 cysteine rich" evidence="1">
    <location>
        <begin position="68"/>
        <end position="136"/>
    </location>
</feature>
<dbReference type="EMBL" id="CACSHJ010000089">
    <property type="protein sequence ID" value="CAA0384872.1"/>
    <property type="molecule type" value="Genomic_DNA"/>
</dbReference>
<reference evidence="2 7" key="3">
    <citation type="submission" date="2019-12" db="EMBL/GenBank/DDBJ databases">
        <authorList>
            <person name="Jiao W.-B."/>
            <person name="Schneeberger K."/>
        </authorList>
    </citation>
    <scope>NUCLEOTIDE SEQUENCE [LARGE SCALE GENOMIC DNA]</scope>
    <source>
        <strain evidence="6">cv. An-1</strain>
        <strain evidence="7">cv. C24</strain>
    </source>
</reference>
<dbReference type="KEGG" id="ath:AT3G47650"/>
<gene>
    <name evidence="3" type="ordered locus">AXX17_At3g41640</name>
    <name evidence="4" type="ORF">AN1_LOCUS15101</name>
    <name evidence="2" type="ORF">C24_LOCUS14981</name>
</gene>
<dbReference type="GO" id="GO:0009507">
    <property type="term" value="C:chloroplast"/>
    <property type="evidence" value="ECO:0007669"/>
    <property type="project" value="UniProtKB-ARBA"/>
</dbReference>
<dbReference type="RefSeq" id="NP_190349.1">
    <property type="nucleotide sequence ID" value="NM_114633.4"/>
</dbReference>
<dbReference type="Proteomes" id="UP000434276">
    <property type="component" value="Unassembled WGS sequence"/>
</dbReference>
<protein>
    <recommendedName>
        <fullName evidence="1">BSD2 cysteine rich domain-containing protein</fullName>
    </recommendedName>
</protein>
<dbReference type="InterPro" id="IPR036410">
    <property type="entry name" value="HSP_DnaJ_Cys-rich_dom_sf"/>
</dbReference>
<sequence>MANSLCFFSSPPTFCFQSPSKNPKPSHFFSTNDNTSSLVQKRELLQTSRSQSFEVKAANNNPQGTKPNSLVCANCEGEGCVACSQCKGGGVNLIDHFNGQFKAGALCWLCRGKKEVLCGDCNGAGFIGGFLSTFDE</sequence>
<accession>A0A5S9XKE1</accession>
<evidence type="ECO:0000313" key="3">
    <source>
        <dbReference type="EMBL" id="OAP04875.1"/>
    </source>
</evidence>
<evidence type="ECO:0000313" key="2">
    <source>
        <dbReference type="EMBL" id="CAA0384872.1"/>
    </source>
</evidence>
<name>A0A384KD29_ARATH</name>
<evidence type="ECO:0000313" key="7">
    <source>
        <dbReference type="Proteomes" id="UP000434276"/>
    </source>
</evidence>
<dbReference type="Proteomes" id="UP000078284">
    <property type="component" value="Chromosome 3"/>
</dbReference>
<reference evidence="5" key="1">
    <citation type="journal article" date="2016" name="Proc. Natl. Acad. Sci. U.S.A.">
        <title>Chromosome-level assembly of Arabidopsis thaliana Ler reveals the extent of translocation and inversion polymorphisms.</title>
        <authorList>
            <person name="Zapata L."/>
            <person name="Ding J."/>
            <person name="Willing E.M."/>
            <person name="Hartwig B."/>
            <person name="Bezdan D."/>
            <person name="Jiao W.B."/>
            <person name="Patel V."/>
            <person name="Velikkakam James G."/>
            <person name="Koornneef M."/>
            <person name="Ossowski S."/>
            <person name="Schneeberger K."/>
        </authorList>
    </citation>
    <scope>NUCLEOTIDE SEQUENCE [LARGE SCALE GENOMIC DNA]</scope>
    <source>
        <strain evidence="5">cv. Landsberg erecta</strain>
    </source>
</reference>
<dbReference type="Proteomes" id="UP000426265">
    <property type="component" value="Unassembled WGS sequence"/>
</dbReference>
<accession>A0A384KD29</accession>
<dbReference type="Pfam" id="PF25436">
    <property type="entry name" value="BSD2_CRD"/>
    <property type="match status" value="1"/>
</dbReference>
<evidence type="ECO:0000259" key="1">
    <source>
        <dbReference type="Pfam" id="PF25436"/>
    </source>
</evidence>
<dbReference type="PANTHER" id="PTHR15852">
    <property type="entry name" value="PLASTID TRANSCRIPTIONALLY ACTIVE PROTEIN"/>
    <property type="match status" value="1"/>
</dbReference>
<evidence type="ECO:0000313" key="6">
    <source>
        <dbReference type="Proteomes" id="UP000426265"/>
    </source>
</evidence>
<dbReference type="OMA" id="ANFQSWE"/>
<dbReference type="EMBL" id="CACRSJ010000106">
    <property type="protein sequence ID" value="VYS59663.1"/>
    <property type="molecule type" value="Genomic_DNA"/>
</dbReference>
<proteinExistence type="predicted"/>
<dbReference type="SUPFAM" id="SSF57938">
    <property type="entry name" value="DnaJ/Hsp40 cysteine-rich domain"/>
    <property type="match status" value="1"/>
</dbReference>
<dbReference type="ExpressionAtlas" id="A0A384KD29">
    <property type="expression patterns" value="baseline and differential"/>
</dbReference>